<evidence type="ECO:0000313" key="2">
    <source>
        <dbReference type="EMBL" id="RZB86904.1"/>
    </source>
</evidence>
<organism evidence="2 3">
    <name type="scientific">Glycine soja</name>
    <name type="common">Wild soybean</name>
    <dbReference type="NCBI Taxonomy" id="3848"/>
    <lineage>
        <taxon>Eukaryota</taxon>
        <taxon>Viridiplantae</taxon>
        <taxon>Streptophyta</taxon>
        <taxon>Embryophyta</taxon>
        <taxon>Tracheophyta</taxon>
        <taxon>Spermatophyta</taxon>
        <taxon>Magnoliopsida</taxon>
        <taxon>eudicotyledons</taxon>
        <taxon>Gunneridae</taxon>
        <taxon>Pentapetalae</taxon>
        <taxon>rosids</taxon>
        <taxon>fabids</taxon>
        <taxon>Fabales</taxon>
        <taxon>Fabaceae</taxon>
        <taxon>Papilionoideae</taxon>
        <taxon>50 kb inversion clade</taxon>
        <taxon>NPAAA clade</taxon>
        <taxon>indigoferoid/millettioid clade</taxon>
        <taxon>Phaseoleae</taxon>
        <taxon>Glycine</taxon>
        <taxon>Glycine subgen. Soja</taxon>
    </lineage>
</organism>
<keyword evidence="3" id="KW-1185">Reference proteome</keyword>
<accession>A0A445ILJ7</accession>
<dbReference type="Proteomes" id="UP000289340">
    <property type="component" value="Chromosome 10"/>
</dbReference>
<name>A0A445ILJ7_GLYSO</name>
<proteinExistence type="predicted"/>
<dbReference type="AlphaFoldDB" id="A0A445ILJ7"/>
<dbReference type="EMBL" id="QZWG01000010">
    <property type="protein sequence ID" value="RZB86904.1"/>
    <property type="molecule type" value="Genomic_DNA"/>
</dbReference>
<evidence type="ECO:0000256" key="1">
    <source>
        <dbReference type="SAM" id="MobiDB-lite"/>
    </source>
</evidence>
<gene>
    <name evidence="2" type="ORF">D0Y65_026839</name>
</gene>
<comment type="caution">
    <text evidence="2">The sequence shown here is derived from an EMBL/GenBank/DDBJ whole genome shotgun (WGS) entry which is preliminary data.</text>
</comment>
<evidence type="ECO:0000313" key="3">
    <source>
        <dbReference type="Proteomes" id="UP000289340"/>
    </source>
</evidence>
<feature type="region of interest" description="Disordered" evidence="1">
    <location>
        <begin position="159"/>
        <end position="227"/>
    </location>
</feature>
<reference evidence="2 3" key="1">
    <citation type="submission" date="2018-09" db="EMBL/GenBank/DDBJ databases">
        <title>A high-quality reference genome of wild soybean provides a powerful tool to mine soybean genomes.</title>
        <authorList>
            <person name="Xie M."/>
            <person name="Chung C.Y.L."/>
            <person name="Li M.-W."/>
            <person name="Wong F.-L."/>
            <person name="Chan T.-F."/>
            <person name="Lam H.-M."/>
        </authorList>
    </citation>
    <scope>NUCLEOTIDE SEQUENCE [LARGE SCALE GENOMIC DNA]</scope>
    <source>
        <strain evidence="3">cv. W05</strain>
        <tissue evidence="2">Hypocotyl of etiolated seedlings</tissue>
    </source>
</reference>
<sequence>MDMNLGSFISSQITLMAQHDSSRLGFPTLITALCKAWGVHSVSLTYERLSPTINLAYIKKNCWNLDNLSVTFRGPRKAKGKRYEAPPSFEVPSSVPSASISVFAVSISAGPLDFIFTPQMLHSMLQSIHRGQSIIMQSLQGLGLPSIMSMEEFDAQVACPGDQLSSSGEGGASAAQEPVTEEPPAPAPTTTEEETTPQETQPSTLVAEPEQPIQDSSAALALDLNED</sequence>
<protein>
    <submittedName>
        <fullName evidence="2">Uncharacterized protein</fullName>
    </submittedName>
</protein>